<protein>
    <submittedName>
        <fullName evidence="1">Uncharacterized protein</fullName>
    </submittedName>
</protein>
<proteinExistence type="predicted"/>
<dbReference type="EMBL" id="CM047580">
    <property type="protein sequence ID" value="KAI9923154.1"/>
    <property type="molecule type" value="Genomic_DNA"/>
</dbReference>
<dbReference type="Proteomes" id="UP001163321">
    <property type="component" value="Chromosome 1"/>
</dbReference>
<accession>A0ACC0WW99</accession>
<comment type="caution">
    <text evidence="1">The sequence shown here is derived from an EMBL/GenBank/DDBJ whole genome shotgun (WGS) entry which is preliminary data.</text>
</comment>
<gene>
    <name evidence="1" type="ORF">PsorP6_001409</name>
</gene>
<name>A0ACC0WW99_9STRA</name>
<reference evidence="1 2" key="1">
    <citation type="journal article" date="2022" name="bioRxiv">
        <title>The genome of the oomycete Peronosclerospora sorghi, a cosmopolitan pathogen of maize and sorghum, is inflated with dispersed pseudogenes.</title>
        <authorList>
            <person name="Fletcher K."/>
            <person name="Martin F."/>
            <person name="Isakeit T."/>
            <person name="Cavanaugh K."/>
            <person name="Magill C."/>
            <person name="Michelmore R."/>
        </authorList>
    </citation>
    <scope>NUCLEOTIDE SEQUENCE [LARGE SCALE GENOMIC DNA]</scope>
    <source>
        <strain evidence="1">P6</strain>
    </source>
</reference>
<evidence type="ECO:0000313" key="2">
    <source>
        <dbReference type="Proteomes" id="UP001163321"/>
    </source>
</evidence>
<organism evidence="1 2">
    <name type="scientific">Peronosclerospora sorghi</name>
    <dbReference type="NCBI Taxonomy" id="230839"/>
    <lineage>
        <taxon>Eukaryota</taxon>
        <taxon>Sar</taxon>
        <taxon>Stramenopiles</taxon>
        <taxon>Oomycota</taxon>
        <taxon>Peronosporomycetes</taxon>
        <taxon>Peronosporales</taxon>
        <taxon>Peronosporaceae</taxon>
        <taxon>Peronosclerospora</taxon>
    </lineage>
</organism>
<keyword evidence="2" id="KW-1185">Reference proteome</keyword>
<evidence type="ECO:0000313" key="1">
    <source>
        <dbReference type="EMBL" id="KAI9923154.1"/>
    </source>
</evidence>
<sequence length="294" mass="34176">MMDATVPSRFGFRGSSISQLPTSTTSLASIKTKTSTLHPTDVDDSTSDTTMNGVPIDIDVRVLEKFEETFGEETVEVIEQLLEFRYKTKKFEVKCRKDEEFNYTRKLKTVVGDFFRKVKQADCRRFLNDLAHVCVIDRFGSSATFLRRWMAKLQQQRRNWGGDWQCLRTKYRLEAERRQLKGELDTMQKSMNQICASELEAISSNKVLEDNEAELELQIEETKRLNEQMKVTLKAYEARMVEESRRSKAEKRGAAREVAELKDRLQHTDEEVSNLLKSFIHIHKVNASELEDRS</sequence>